<keyword evidence="2" id="KW-0479">Metal-binding</keyword>
<gene>
    <name evidence="3" type="ordered locus">Daes_2296</name>
</gene>
<dbReference type="PIRSF" id="PIRSF033579">
    <property type="entry name" value="Anaer_Co_chel"/>
    <property type="match status" value="1"/>
</dbReference>
<dbReference type="InterPro" id="IPR050963">
    <property type="entry name" value="Sirohydro_Cobaltochel/CbiX"/>
</dbReference>
<dbReference type="EMBL" id="CP002431">
    <property type="protein sequence ID" value="ADU63302.1"/>
    <property type="molecule type" value="Genomic_DNA"/>
</dbReference>
<dbReference type="SUPFAM" id="SSF53800">
    <property type="entry name" value="Chelatase"/>
    <property type="match status" value="1"/>
</dbReference>
<protein>
    <submittedName>
        <fullName evidence="3">Anaerobic cobalt chelatase</fullName>
    </submittedName>
</protein>
<keyword evidence="2" id="KW-0170">Cobalt</keyword>
<dbReference type="RefSeq" id="WP_013515214.1">
    <property type="nucleotide sequence ID" value="NC_014844.1"/>
</dbReference>
<dbReference type="PANTHER" id="PTHR33542">
    <property type="entry name" value="SIROHYDROCHLORIN FERROCHELATASE, CHLOROPLASTIC"/>
    <property type="match status" value="1"/>
</dbReference>
<dbReference type="Pfam" id="PF06180">
    <property type="entry name" value="CbiK"/>
    <property type="match status" value="1"/>
</dbReference>
<reference evidence="3 4" key="2">
    <citation type="journal article" date="2014" name="Genome Announc.">
        <title>Complete Genome Sequence of the Subsurface, Mesophilic Sulfate-Reducing Bacterium Desulfovibrio aespoeensis Aspo-2.</title>
        <authorList>
            <person name="Pedersen K."/>
            <person name="Bengtsson A."/>
            <person name="Edlund J."/>
            <person name="Rabe L."/>
            <person name="Hazen T."/>
            <person name="Chakraborty R."/>
            <person name="Goodwin L."/>
            <person name="Shapiro N."/>
        </authorList>
    </citation>
    <scope>NUCLEOTIDE SEQUENCE [LARGE SCALE GENOMIC DNA]</scope>
    <source>
        <strain evidence="4">ATCC 700646 / DSM 10631 / Aspo-2</strain>
    </source>
</reference>
<accession>E6VTL5</accession>
<dbReference type="OrthoDB" id="9770331at2"/>
<dbReference type="AlphaFoldDB" id="E6VTL5"/>
<feature type="binding site" evidence="2">
    <location>
        <position position="151"/>
    </location>
    <ligand>
        <name>Co(2+)</name>
        <dbReference type="ChEBI" id="CHEBI:48828"/>
    </ligand>
</feature>
<keyword evidence="4" id="KW-1185">Reference proteome</keyword>
<dbReference type="InterPro" id="IPR010388">
    <property type="entry name" value="Anaerobic_Co-chelatase"/>
</dbReference>
<evidence type="ECO:0000313" key="3">
    <source>
        <dbReference type="EMBL" id="ADU63302.1"/>
    </source>
</evidence>
<sequence length="268" mass="28991">MKKAIVLAAFGSRHENSVASLAHITQRVRRAHPDTPVCLAYTSRTIRGHMAEAGEAVESVPDALSRLLGEGVTHVVVQSLHLIPGAEFHGLLELANDLVLKNGGFSRVEVGFPLVAGEAGVDRVVDAILAETLAETMGGRDEHDAVLFMGHGTKHDGNVYYDCLHQAFQARDSAVHMGAMEAEPGIDAIIERFTESGVKRAYLLPFLFGAGWHAARDMVGEGEASWKSRLEEAGIECVAVLKGAGEYDSLVDIWLTHLDDAMRRLSRC</sequence>
<evidence type="ECO:0000313" key="4">
    <source>
        <dbReference type="Proteomes" id="UP000002191"/>
    </source>
</evidence>
<feature type="binding site" evidence="2">
    <location>
        <position position="213"/>
    </location>
    <ligand>
        <name>Co(2+)</name>
        <dbReference type="ChEBI" id="CHEBI:48828"/>
    </ligand>
</feature>
<feature type="binding site" evidence="2">
    <location>
        <position position="181"/>
    </location>
    <ligand>
        <name>Co(2+)</name>
        <dbReference type="ChEBI" id="CHEBI:48828"/>
    </ligand>
</feature>
<name>E6VTL5_PSEA9</name>
<evidence type="ECO:0000256" key="2">
    <source>
        <dbReference type="PIRSR" id="PIRSR033579-3"/>
    </source>
</evidence>
<dbReference type="eggNOG" id="COG4822">
    <property type="taxonomic scope" value="Bacteria"/>
</dbReference>
<dbReference type="GO" id="GO:0016852">
    <property type="term" value="F:sirohydrochlorin cobaltochelatase activity"/>
    <property type="evidence" value="ECO:0007669"/>
    <property type="project" value="InterPro"/>
</dbReference>
<reference evidence="4" key="1">
    <citation type="submission" date="2010-12" db="EMBL/GenBank/DDBJ databases">
        <title>Complete sequence of Desulfovibrio aespoeensis Aspo-2.</title>
        <authorList>
            <consortium name="US DOE Joint Genome Institute"/>
            <person name="Lucas S."/>
            <person name="Copeland A."/>
            <person name="Lapidus A."/>
            <person name="Cheng J.-F."/>
            <person name="Goodwin L."/>
            <person name="Pitluck S."/>
            <person name="Chertkov O."/>
            <person name="Misra M."/>
            <person name="Detter J.C."/>
            <person name="Han C."/>
            <person name="Tapia R."/>
            <person name="Land M."/>
            <person name="Hauser L."/>
            <person name="Kyrpides N."/>
            <person name="Ivanova N."/>
            <person name="Ovchinnikova G."/>
            <person name="Pedersen K."/>
            <person name="Jagevall S."/>
            <person name="Hazen T."/>
            <person name="Woyke T."/>
        </authorList>
    </citation>
    <scope>NUCLEOTIDE SEQUENCE [LARGE SCALE GENOMIC DNA]</scope>
    <source>
        <strain evidence="4">ATCC 700646 / DSM 10631 / Aspo-2</strain>
    </source>
</reference>
<dbReference type="Proteomes" id="UP000002191">
    <property type="component" value="Chromosome"/>
</dbReference>
<evidence type="ECO:0000256" key="1">
    <source>
        <dbReference type="PIRSR" id="PIRSR033579-1"/>
    </source>
</evidence>
<dbReference type="HOGENOM" id="CLU_036584_1_0_7"/>
<dbReference type="PANTHER" id="PTHR33542:SF3">
    <property type="entry name" value="SIROHYDROCHLORIN FERROCHELATASE, CHLOROPLASTIC"/>
    <property type="match status" value="1"/>
</dbReference>
<dbReference type="KEGG" id="das:Daes_2296"/>
<dbReference type="GO" id="GO:0046872">
    <property type="term" value="F:metal ion binding"/>
    <property type="evidence" value="ECO:0007669"/>
    <property type="project" value="UniProtKB-KW"/>
</dbReference>
<dbReference type="Gene3D" id="3.40.50.1400">
    <property type="match status" value="2"/>
</dbReference>
<dbReference type="GO" id="GO:0019251">
    <property type="term" value="P:anaerobic cobalamin biosynthetic process"/>
    <property type="evidence" value="ECO:0007669"/>
    <property type="project" value="InterPro"/>
</dbReference>
<feature type="active site" description="Proton acceptor" evidence="1">
    <location>
        <position position="151"/>
    </location>
</feature>
<dbReference type="STRING" id="643562.Daes_2296"/>
<organism evidence="3 4">
    <name type="scientific">Pseudodesulfovibrio aespoeensis (strain ATCC 700646 / DSM 10631 / Aspo-2)</name>
    <name type="common">Desulfovibrio aespoeensis</name>
    <dbReference type="NCBI Taxonomy" id="643562"/>
    <lineage>
        <taxon>Bacteria</taxon>
        <taxon>Pseudomonadati</taxon>
        <taxon>Thermodesulfobacteriota</taxon>
        <taxon>Desulfovibrionia</taxon>
        <taxon>Desulfovibrionales</taxon>
        <taxon>Desulfovibrionaceae</taxon>
    </lineage>
</organism>
<proteinExistence type="predicted"/>